<keyword evidence="5" id="KW-0804">Transcription</keyword>
<dbReference type="SUPFAM" id="SSF53850">
    <property type="entry name" value="Periplasmic binding protein-like II"/>
    <property type="match status" value="1"/>
</dbReference>
<dbReference type="InterPro" id="IPR036388">
    <property type="entry name" value="WH-like_DNA-bd_sf"/>
</dbReference>
<reference evidence="7" key="1">
    <citation type="submission" date="2023-03" db="EMBL/GenBank/DDBJ databases">
        <authorList>
            <person name="Cleenwerck I."/>
        </authorList>
    </citation>
    <scope>NUCLEOTIDE SEQUENCE</scope>
    <source>
        <strain evidence="7">LMG 32879</strain>
    </source>
</reference>
<evidence type="ECO:0000313" key="8">
    <source>
        <dbReference type="Proteomes" id="UP001176960"/>
    </source>
</evidence>
<organism evidence="7 8">
    <name type="scientific">Brytella acorum</name>
    <dbReference type="NCBI Taxonomy" id="2959299"/>
    <lineage>
        <taxon>Bacteria</taxon>
        <taxon>Pseudomonadati</taxon>
        <taxon>Pseudomonadota</taxon>
        <taxon>Alphaproteobacteria</taxon>
        <taxon>Acetobacterales</taxon>
        <taxon>Acetobacteraceae</taxon>
        <taxon>Brytella</taxon>
    </lineage>
</organism>
<dbReference type="PRINTS" id="PR00039">
    <property type="entry name" value="HTHLYSR"/>
</dbReference>
<gene>
    <name evidence="7" type="ORF">LMG32879_002225</name>
</gene>
<dbReference type="InterPro" id="IPR036390">
    <property type="entry name" value="WH_DNA-bd_sf"/>
</dbReference>
<keyword evidence="4" id="KW-0010">Activator</keyword>
<dbReference type="CDD" id="cd08411">
    <property type="entry name" value="PBP2_OxyR"/>
    <property type="match status" value="1"/>
</dbReference>
<dbReference type="GO" id="GO:0032993">
    <property type="term" value="C:protein-DNA complex"/>
    <property type="evidence" value="ECO:0007669"/>
    <property type="project" value="TreeGrafter"/>
</dbReference>
<dbReference type="GO" id="GO:0003677">
    <property type="term" value="F:DNA binding"/>
    <property type="evidence" value="ECO:0007669"/>
    <property type="project" value="UniProtKB-KW"/>
</dbReference>
<keyword evidence="3" id="KW-0238">DNA-binding</keyword>
<evidence type="ECO:0000256" key="4">
    <source>
        <dbReference type="ARBA" id="ARBA00023159"/>
    </source>
</evidence>
<dbReference type="Gene3D" id="1.10.10.10">
    <property type="entry name" value="Winged helix-like DNA-binding domain superfamily/Winged helix DNA-binding domain"/>
    <property type="match status" value="1"/>
</dbReference>
<dbReference type="PROSITE" id="PS50931">
    <property type="entry name" value="HTH_LYSR"/>
    <property type="match status" value="1"/>
</dbReference>
<keyword evidence="8" id="KW-1185">Reference proteome</keyword>
<name>A0AA35Y4S1_9PROT</name>
<dbReference type="EMBL" id="CATKSH010000014">
    <property type="protein sequence ID" value="CAI9121378.1"/>
    <property type="molecule type" value="Genomic_DNA"/>
</dbReference>
<dbReference type="PANTHER" id="PTHR30346:SF26">
    <property type="entry name" value="HYDROGEN PEROXIDE-INDUCIBLE GENES ACTIVATOR"/>
    <property type="match status" value="1"/>
</dbReference>
<dbReference type="Gene3D" id="3.40.190.10">
    <property type="entry name" value="Periplasmic binding protein-like II"/>
    <property type="match status" value="2"/>
</dbReference>
<feature type="domain" description="HTH lysR-type" evidence="6">
    <location>
        <begin position="9"/>
        <end position="66"/>
    </location>
</feature>
<comment type="similarity">
    <text evidence="1">Belongs to the LysR transcriptional regulatory family.</text>
</comment>
<evidence type="ECO:0000256" key="3">
    <source>
        <dbReference type="ARBA" id="ARBA00023125"/>
    </source>
</evidence>
<evidence type="ECO:0000259" key="6">
    <source>
        <dbReference type="PROSITE" id="PS50931"/>
    </source>
</evidence>
<dbReference type="Pfam" id="PF00126">
    <property type="entry name" value="HTH_1"/>
    <property type="match status" value="1"/>
</dbReference>
<protein>
    <submittedName>
        <fullName evidence="7">Hydrogen peroxide-inducible genes activator</fullName>
    </submittedName>
</protein>
<dbReference type="InterPro" id="IPR000847">
    <property type="entry name" value="LysR_HTH_N"/>
</dbReference>
<dbReference type="FunFam" id="1.10.10.10:FF:000001">
    <property type="entry name" value="LysR family transcriptional regulator"/>
    <property type="match status" value="1"/>
</dbReference>
<dbReference type="SUPFAM" id="SSF46785">
    <property type="entry name" value="Winged helix' DNA-binding domain"/>
    <property type="match status" value="1"/>
</dbReference>
<evidence type="ECO:0000313" key="7">
    <source>
        <dbReference type="EMBL" id="CAI9121378.1"/>
    </source>
</evidence>
<dbReference type="AlphaFoldDB" id="A0AA35Y4S1"/>
<dbReference type="Pfam" id="PF03466">
    <property type="entry name" value="LysR_substrate"/>
    <property type="match status" value="1"/>
</dbReference>
<accession>A0AA35Y4S1</accession>
<evidence type="ECO:0000256" key="1">
    <source>
        <dbReference type="ARBA" id="ARBA00009437"/>
    </source>
</evidence>
<sequence length="308" mass="34289">MPYIPLAGLSLRDIEYVVAVDDLRNFSRAAERCGVSQAGLSEQVRKLEALLDVTLFERSRRHVAPTPDGVRLIALCREVLAAARALIEHARAQTGALDGRLRIGIIATLAPYYIPGLLPLLRRDYPQLTLQLTEGLTEGLLRRLRDNELDLVIAALPVRDDVFQAAPLFDEPFVAVFPRTHPRAEMRDIRLEDLDGPDLLLLEEGHCLRDQALALCGMTTSRQQRLATSLEMLWHMIGAGEGYSLIPELALRHRETLQDLVTIRPLAEAERSIGLVWRATDPRGTAFAEFASFLRDHTPTGCVASHPT</sequence>
<dbReference type="GO" id="GO:0003700">
    <property type="term" value="F:DNA-binding transcription factor activity"/>
    <property type="evidence" value="ECO:0007669"/>
    <property type="project" value="InterPro"/>
</dbReference>
<evidence type="ECO:0000256" key="5">
    <source>
        <dbReference type="ARBA" id="ARBA00023163"/>
    </source>
</evidence>
<comment type="caution">
    <text evidence="7">The sequence shown here is derived from an EMBL/GenBank/DDBJ whole genome shotgun (WGS) entry which is preliminary data.</text>
</comment>
<dbReference type="InterPro" id="IPR005119">
    <property type="entry name" value="LysR_subst-bd"/>
</dbReference>
<dbReference type="RefSeq" id="WP_289840686.1">
    <property type="nucleotide sequence ID" value="NZ_CATKSH010000014.1"/>
</dbReference>
<proteinExistence type="inferred from homology"/>
<keyword evidence="2" id="KW-0805">Transcription regulation</keyword>
<evidence type="ECO:0000256" key="2">
    <source>
        <dbReference type="ARBA" id="ARBA00023015"/>
    </source>
</evidence>
<dbReference type="PANTHER" id="PTHR30346">
    <property type="entry name" value="TRANSCRIPTIONAL DUAL REGULATOR HCAR-RELATED"/>
    <property type="match status" value="1"/>
</dbReference>
<dbReference type="Proteomes" id="UP001176960">
    <property type="component" value="Unassembled WGS sequence"/>
</dbReference>